<keyword evidence="5" id="KW-0408">Iron</keyword>
<evidence type="ECO:0000256" key="3">
    <source>
        <dbReference type="ARBA" id="ARBA00022691"/>
    </source>
</evidence>
<dbReference type="CDD" id="cd01335">
    <property type="entry name" value="Radical_SAM"/>
    <property type="match status" value="1"/>
</dbReference>
<dbReference type="GO" id="GO:0051539">
    <property type="term" value="F:4 iron, 4 sulfur cluster binding"/>
    <property type="evidence" value="ECO:0007669"/>
    <property type="project" value="UniProtKB-KW"/>
</dbReference>
<dbReference type="PANTHER" id="PTHR43583:SF2">
    <property type="entry name" value="THIAZOLE BIOSYNTHESIS PROTEIN"/>
    <property type="match status" value="1"/>
</dbReference>
<dbReference type="SFLD" id="SFLDS00029">
    <property type="entry name" value="Radical_SAM"/>
    <property type="match status" value="1"/>
</dbReference>
<keyword evidence="4" id="KW-0479">Metal-binding</keyword>
<dbReference type="STRING" id="477974.Daud_0163"/>
<evidence type="ECO:0000313" key="9">
    <source>
        <dbReference type="EMBL" id="ACA58727.1"/>
    </source>
</evidence>
<name>B1I0U8_DESAP</name>
<evidence type="ECO:0000256" key="7">
    <source>
        <dbReference type="ARBA" id="ARBA00034078"/>
    </source>
</evidence>
<evidence type="ECO:0000256" key="2">
    <source>
        <dbReference type="ARBA" id="ARBA00022485"/>
    </source>
</evidence>
<proteinExistence type="predicted"/>
<dbReference type="OrthoDB" id="9801120at2"/>
<evidence type="ECO:0000256" key="4">
    <source>
        <dbReference type="ARBA" id="ARBA00022723"/>
    </source>
</evidence>
<keyword evidence="6" id="KW-0411">Iron-sulfur</keyword>
<dbReference type="GO" id="GO:0003824">
    <property type="term" value="F:catalytic activity"/>
    <property type="evidence" value="ECO:0007669"/>
    <property type="project" value="InterPro"/>
</dbReference>
<dbReference type="Proteomes" id="UP000008544">
    <property type="component" value="Chromosome"/>
</dbReference>
<evidence type="ECO:0000259" key="8">
    <source>
        <dbReference type="PROSITE" id="PS51918"/>
    </source>
</evidence>
<dbReference type="eggNOG" id="COG0502">
    <property type="taxonomic scope" value="Bacteria"/>
</dbReference>
<comment type="cofactor">
    <cofactor evidence="7">
        <name>[2Fe-2S] cluster</name>
        <dbReference type="ChEBI" id="CHEBI:190135"/>
    </cofactor>
</comment>
<dbReference type="InterPro" id="IPR006638">
    <property type="entry name" value="Elp3/MiaA/NifB-like_rSAM"/>
</dbReference>
<dbReference type="InterPro" id="IPR024007">
    <property type="entry name" value="FeFe-hyd_mat_HydG"/>
</dbReference>
<protein>
    <submittedName>
        <fullName evidence="9">Biotin and thiamin synthesis associated</fullName>
    </submittedName>
</protein>
<evidence type="ECO:0000313" key="10">
    <source>
        <dbReference type="Proteomes" id="UP000008544"/>
    </source>
</evidence>
<feature type="domain" description="Radical SAM core" evidence="8">
    <location>
        <begin position="95"/>
        <end position="332"/>
    </location>
</feature>
<dbReference type="Gene3D" id="3.20.20.70">
    <property type="entry name" value="Aldolase class I"/>
    <property type="match status" value="1"/>
</dbReference>
<evidence type="ECO:0000256" key="1">
    <source>
        <dbReference type="ARBA" id="ARBA00001966"/>
    </source>
</evidence>
<keyword evidence="2" id="KW-0004">4Fe-4S</keyword>
<keyword evidence="3" id="KW-0949">S-adenosyl-L-methionine</keyword>
<dbReference type="NCBIfam" id="TIGR03955">
    <property type="entry name" value="rSAM_HydG"/>
    <property type="match status" value="1"/>
</dbReference>
<dbReference type="GO" id="GO:0046872">
    <property type="term" value="F:metal ion binding"/>
    <property type="evidence" value="ECO:0007669"/>
    <property type="project" value="UniProtKB-KW"/>
</dbReference>
<dbReference type="AlphaFoldDB" id="B1I0U8"/>
<dbReference type="RefSeq" id="WP_012301321.1">
    <property type="nucleotide sequence ID" value="NC_010424.1"/>
</dbReference>
<dbReference type="PROSITE" id="PS51918">
    <property type="entry name" value="RADICAL_SAM"/>
    <property type="match status" value="1"/>
</dbReference>
<dbReference type="InterPro" id="IPR010722">
    <property type="entry name" value="BATS_dom"/>
</dbReference>
<dbReference type="PANTHER" id="PTHR43583">
    <property type="entry name" value="2-IMINOACETATE SYNTHASE"/>
    <property type="match status" value="1"/>
</dbReference>
<evidence type="ECO:0000256" key="5">
    <source>
        <dbReference type="ARBA" id="ARBA00023004"/>
    </source>
</evidence>
<dbReference type="KEGG" id="dau:Daud_0163"/>
<dbReference type="SMART" id="SM00729">
    <property type="entry name" value="Elp3"/>
    <property type="match status" value="1"/>
</dbReference>
<dbReference type="EMBL" id="CP000860">
    <property type="protein sequence ID" value="ACA58727.1"/>
    <property type="molecule type" value="Genomic_DNA"/>
</dbReference>
<dbReference type="SFLD" id="SFLDG01081">
    <property type="entry name" value="cleavage_of_the_Ca-Cb_bond_in"/>
    <property type="match status" value="1"/>
</dbReference>
<dbReference type="InterPro" id="IPR013785">
    <property type="entry name" value="Aldolase_TIM"/>
</dbReference>
<dbReference type="InterPro" id="IPR034428">
    <property type="entry name" value="ThiH/NoCL/HydG-like"/>
</dbReference>
<dbReference type="HOGENOM" id="CLU_046249_0_0_9"/>
<dbReference type="GO" id="GO:0042364">
    <property type="term" value="P:water-soluble vitamin biosynthetic process"/>
    <property type="evidence" value="ECO:0007669"/>
    <property type="project" value="UniProtKB-ARBA"/>
</dbReference>
<accession>B1I0U8</accession>
<gene>
    <name evidence="9" type="ordered locus">Daud_0163</name>
</gene>
<sequence length="491" mass="55789">MLTTTEKAWLDERLAYIKAYEASEKRPSFVSDAEIEAVLKRKADPERLEVEEVLSKAKELHGLTPDDAAVLLNNRDPELWAEIFATAHWIKQEVYGNRIVLFAPLYISSPCVNNCAYCGFRHSNDQVAKKTLSPAELEAEVKALITKGHKRLIVVYGEHPASDVDFMCRTIETIYAVKEGRGEIRRVNVNAAPLTVEEYRRLKEVGIGTYQVFQETYHLTTYRKMHPANTLKGSFRWRLFALHRAQEAGIDDVAVGALFGLYDWRFEVLGLLYHALDLEREFGVGPHTISVPRLEPALNTPLTTSSPYRVADEDFKKAVTVLRCAVPYTGIILTCREKPALRREVIALGVSQVDAGSRTAVGGYAEMEREHIPDREQFQLADTRSLDEYILELCRDGYIPSFCTAGYRTGRTGCHFMSFAKQGLIKNFCLPNAVLTFKEYLLDYASPETRDAGEKTIARHVEDFARRMPQRAEKLKEMLSRMEGGQRDLYF</sequence>
<evidence type="ECO:0000256" key="6">
    <source>
        <dbReference type="ARBA" id="ARBA00023014"/>
    </source>
</evidence>
<dbReference type="InterPro" id="IPR007197">
    <property type="entry name" value="rSAM"/>
</dbReference>
<reference evidence="9 10" key="2">
    <citation type="journal article" date="2008" name="Science">
        <title>Environmental genomics reveals a single-species ecosystem deep within Earth.</title>
        <authorList>
            <person name="Chivian D."/>
            <person name="Brodie E.L."/>
            <person name="Alm E.J."/>
            <person name="Culley D.E."/>
            <person name="Dehal P.S."/>
            <person name="Desantis T.Z."/>
            <person name="Gihring T.M."/>
            <person name="Lapidus A."/>
            <person name="Lin L.H."/>
            <person name="Lowry S.R."/>
            <person name="Moser D.P."/>
            <person name="Richardson P.M."/>
            <person name="Southam G."/>
            <person name="Wanger G."/>
            <person name="Pratt L.M."/>
            <person name="Andersen G.L."/>
            <person name="Hazen T.C."/>
            <person name="Brockman F.J."/>
            <person name="Arkin A.P."/>
            <person name="Onstott T.C."/>
        </authorList>
    </citation>
    <scope>NUCLEOTIDE SEQUENCE [LARGE SCALE GENOMIC DNA]</scope>
    <source>
        <strain evidence="9 10">MP104C</strain>
    </source>
</reference>
<dbReference type="Pfam" id="PF06968">
    <property type="entry name" value="BATS"/>
    <property type="match status" value="1"/>
</dbReference>
<dbReference type="SUPFAM" id="SSF102114">
    <property type="entry name" value="Radical SAM enzymes"/>
    <property type="match status" value="1"/>
</dbReference>
<dbReference type="GO" id="GO:0044272">
    <property type="term" value="P:sulfur compound biosynthetic process"/>
    <property type="evidence" value="ECO:0007669"/>
    <property type="project" value="UniProtKB-ARBA"/>
</dbReference>
<keyword evidence="10" id="KW-1185">Reference proteome</keyword>
<comment type="cofactor">
    <cofactor evidence="1">
        <name>[4Fe-4S] cluster</name>
        <dbReference type="ChEBI" id="CHEBI:49883"/>
    </cofactor>
</comment>
<dbReference type="Pfam" id="PF04055">
    <property type="entry name" value="Radical_SAM"/>
    <property type="match status" value="1"/>
</dbReference>
<dbReference type="SFLD" id="SFLDG01060">
    <property type="entry name" value="BATS_domain_containing"/>
    <property type="match status" value="1"/>
</dbReference>
<organism evidence="9 10">
    <name type="scientific">Desulforudis audaxviator (strain MP104C)</name>
    <dbReference type="NCBI Taxonomy" id="477974"/>
    <lineage>
        <taxon>Bacteria</taxon>
        <taxon>Bacillati</taxon>
        <taxon>Bacillota</taxon>
        <taxon>Clostridia</taxon>
        <taxon>Thermoanaerobacterales</taxon>
        <taxon>Candidatus Desulforudaceae</taxon>
        <taxon>Candidatus Desulforudis</taxon>
    </lineage>
</organism>
<reference evidence="10" key="1">
    <citation type="submission" date="2007-10" db="EMBL/GenBank/DDBJ databases">
        <title>Complete sequence of chromosome of Desulforudis audaxviator MP104C.</title>
        <authorList>
            <person name="Copeland A."/>
            <person name="Lucas S."/>
            <person name="Lapidus A."/>
            <person name="Barry K."/>
            <person name="Glavina del Rio T."/>
            <person name="Dalin E."/>
            <person name="Tice H."/>
            <person name="Bruce D."/>
            <person name="Pitluck S."/>
            <person name="Lowry S.R."/>
            <person name="Larimer F."/>
            <person name="Land M.L."/>
            <person name="Hauser L."/>
            <person name="Kyrpides N."/>
            <person name="Ivanova N.N."/>
            <person name="Richardson P."/>
        </authorList>
    </citation>
    <scope>NUCLEOTIDE SEQUENCE [LARGE SCALE GENOMIC DNA]</scope>
    <source>
        <strain evidence="10">MP104C</strain>
    </source>
</reference>
<dbReference type="SMART" id="SM00876">
    <property type="entry name" value="BATS"/>
    <property type="match status" value="1"/>
</dbReference>
<dbReference type="InterPro" id="IPR058240">
    <property type="entry name" value="rSAM_sf"/>
</dbReference>